<accession>A0A9P8WIA5</accession>
<dbReference type="OrthoDB" id="3439512at2759"/>
<protein>
    <recommendedName>
        <fullName evidence="2">DUF7905 domain-containing protein</fullName>
    </recommendedName>
</protein>
<keyword evidence="4" id="KW-1185">Reference proteome</keyword>
<proteinExistence type="predicted"/>
<feature type="region of interest" description="Disordered" evidence="1">
    <location>
        <begin position="449"/>
        <end position="468"/>
    </location>
</feature>
<name>A0A9P8WIA5_9HYPO</name>
<dbReference type="Pfam" id="PF25482">
    <property type="entry name" value="DUF7905"/>
    <property type="match status" value="1"/>
</dbReference>
<feature type="compositionally biased region" description="Basic and acidic residues" evidence="1">
    <location>
        <begin position="356"/>
        <end position="365"/>
    </location>
</feature>
<evidence type="ECO:0000313" key="3">
    <source>
        <dbReference type="EMBL" id="KAH6898509.1"/>
    </source>
</evidence>
<evidence type="ECO:0000256" key="1">
    <source>
        <dbReference type="SAM" id="MobiDB-lite"/>
    </source>
</evidence>
<dbReference type="EMBL" id="JAGPYM010000002">
    <property type="protein sequence ID" value="KAH6898509.1"/>
    <property type="molecule type" value="Genomic_DNA"/>
</dbReference>
<organism evidence="3 4">
    <name type="scientific">Thelonectria olida</name>
    <dbReference type="NCBI Taxonomy" id="1576542"/>
    <lineage>
        <taxon>Eukaryota</taxon>
        <taxon>Fungi</taxon>
        <taxon>Dikarya</taxon>
        <taxon>Ascomycota</taxon>
        <taxon>Pezizomycotina</taxon>
        <taxon>Sordariomycetes</taxon>
        <taxon>Hypocreomycetidae</taxon>
        <taxon>Hypocreales</taxon>
        <taxon>Nectriaceae</taxon>
        <taxon>Thelonectria</taxon>
    </lineage>
</organism>
<feature type="region of interest" description="Disordered" evidence="1">
    <location>
        <begin position="1048"/>
        <end position="1068"/>
    </location>
</feature>
<feature type="compositionally biased region" description="Basic and acidic residues" evidence="1">
    <location>
        <begin position="380"/>
        <end position="396"/>
    </location>
</feature>
<evidence type="ECO:0000259" key="2">
    <source>
        <dbReference type="Pfam" id="PF25482"/>
    </source>
</evidence>
<feature type="compositionally biased region" description="Basic and acidic residues" evidence="1">
    <location>
        <begin position="458"/>
        <end position="468"/>
    </location>
</feature>
<dbReference type="InterPro" id="IPR057227">
    <property type="entry name" value="DUF7905"/>
</dbReference>
<dbReference type="AlphaFoldDB" id="A0A9P8WIA5"/>
<feature type="region of interest" description="Disordered" evidence="1">
    <location>
        <begin position="694"/>
        <end position="720"/>
    </location>
</feature>
<evidence type="ECO:0000313" key="4">
    <source>
        <dbReference type="Proteomes" id="UP000777438"/>
    </source>
</evidence>
<feature type="region of interest" description="Disordered" evidence="1">
    <location>
        <begin position="321"/>
        <end position="413"/>
    </location>
</feature>
<gene>
    <name evidence="3" type="ORF">B0T10DRAFT_111649</name>
</gene>
<feature type="region of interest" description="Disordered" evidence="1">
    <location>
        <begin position="659"/>
        <end position="682"/>
    </location>
</feature>
<feature type="domain" description="DUF7905" evidence="2">
    <location>
        <begin position="747"/>
        <end position="1027"/>
    </location>
</feature>
<feature type="compositionally biased region" description="Polar residues" evidence="1">
    <location>
        <begin position="1048"/>
        <end position="1057"/>
    </location>
</feature>
<comment type="caution">
    <text evidence="3">The sequence shown here is derived from an EMBL/GenBank/DDBJ whole genome shotgun (WGS) entry which is preliminary data.</text>
</comment>
<reference evidence="3 4" key="1">
    <citation type="journal article" date="2021" name="Nat. Commun.">
        <title>Genetic determinants of endophytism in the Arabidopsis root mycobiome.</title>
        <authorList>
            <person name="Mesny F."/>
            <person name="Miyauchi S."/>
            <person name="Thiergart T."/>
            <person name="Pickel B."/>
            <person name="Atanasova L."/>
            <person name="Karlsson M."/>
            <person name="Huettel B."/>
            <person name="Barry K.W."/>
            <person name="Haridas S."/>
            <person name="Chen C."/>
            <person name="Bauer D."/>
            <person name="Andreopoulos W."/>
            <person name="Pangilinan J."/>
            <person name="LaButti K."/>
            <person name="Riley R."/>
            <person name="Lipzen A."/>
            <person name="Clum A."/>
            <person name="Drula E."/>
            <person name="Henrissat B."/>
            <person name="Kohler A."/>
            <person name="Grigoriev I.V."/>
            <person name="Martin F.M."/>
            <person name="Hacquard S."/>
        </authorList>
    </citation>
    <scope>NUCLEOTIDE SEQUENCE [LARGE SCALE GENOMIC DNA]</scope>
    <source>
        <strain evidence="3 4">MPI-CAGE-CH-0241</strain>
    </source>
</reference>
<feature type="compositionally biased region" description="Polar residues" evidence="1">
    <location>
        <begin position="330"/>
        <end position="355"/>
    </location>
</feature>
<sequence length="1078" mass="119202">MSEFVEFYITANPPLLPVGVELTISHVKENVDANKLMEILYEPEVPWFKVITATNHQNEVSAKIQSFLDQLLEDEIALIDDAFSESSIGDGIDEPRGDVNLVAENPHVVPWSLYQRRETAGDKTFDEYRFPETIRTLTFKTVWRGLELFDGLTISGLLSGYDFLYPDPTSSLEKIGELTHCELTYNMKADLVYIGSKRNSECLAAAIQKLDNLVSLYDARAPNSLHLIFTESEEPPMLSFRYFTHLGLDKITYSNGQISEGQTQHHPLSDASTLRANASTNCSNPAPHDNIRMERVDGTVTFRPEFRPFADFEYQTKRAGSIPVTEPKKSSSVSCPLPSEQSETTVPQSLSTIPKESQKQTRKTSDAGSYFEKIVQSLKNGKDKSPAKELLPRKDAAASINDPRASAPESLFGNCKVPPGPVLAPMTATDRVKTWMTSLEEVDLIDHSDLRSPLGPSERSDPVRNDSDIRGTTILNGLEHGFNSSDERFGNRNQDAHLADNLIELDDIAGPLTPKPEPRASSACLLDSGSPPMTYGMFYPMNLAQQEEPSGRPQAFPSQETSLAIERHLIDQAVRPIYTPALMDTFVSRVAEGQASDSTPSFQRKKDGPKQLFETMRQKAGAEKSWAQIASSTTKKKQTQESLSLGANVVVRGPFGRSQASHTELLAPRSPRPLSSKTGPSVCASLQKYDSPTKRPLCEPLPARSQPAVTSRGNKEELSTLTQKRATRRLEGLTQILSRANKQAKEVLDILQVTPGGLRLEARLGRLCINDLSASVVNTGTGDDPSWEAQKIQDAIDFDDGRMGFHTVLTTNGAEADLLPSMVSSKGKPWGLCEKKVWYDFVCESKDGGDRMTVEVDASTFVHLCRSTAQELPGIYIHCAKRAWDVHVEVTRIDHDEVPEDFRDFARSLVKSLSISPGIVGQLRIEAEPDNTSRWRIEKAKVRHIAKYRSTPTSQTYLAITMTRAIRANRSAKYQGATMQVPAPGKGPLTQWFEASVGSTKADQLLSQNAKLGFGDRTTWTPDQLVQDGAIKSICEHALRMVTQMDQVGSTNHNSEGPSLGQESHGGRAEHDSFYVFW</sequence>
<dbReference type="Proteomes" id="UP000777438">
    <property type="component" value="Unassembled WGS sequence"/>
</dbReference>